<comment type="caution">
    <text evidence="11">The sequence shown here is derived from an EMBL/GenBank/DDBJ whole genome shotgun (WGS) entry which is preliminary data.</text>
</comment>
<evidence type="ECO:0000313" key="11">
    <source>
        <dbReference type="EMBL" id="MBC9984351.1"/>
    </source>
</evidence>
<evidence type="ECO:0000256" key="6">
    <source>
        <dbReference type="ARBA" id="ARBA00023002"/>
    </source>
</evidence>
<dbReference type="InterPro" id="IPR046373">
    <property type="entry name" value="Acyl-CoA_Oxase/DH_mid-dom_sf"/>
</dbReference>
<evidence type="ECO:0000256" key="5">
    <source>
        <dbReference type="ARBA" id="ARBA00022827"/>
    </source>
</evidence>
<name>A0ABR7UKW4_9BRAD</name>
<feature type="domain" description="Acyl-CoA oxidase/dehydrogenase middle" evidence="9">
    <location>
        <begin position="129"/>
        <end position="211"/>
    </location>
</feature>
<comment type="similarity">
    <text evidence="2 7">Belongs to the acyl-CoA dehydrogenase family.</text>
</comment>
<dbReference type="Pfam" id="PF02770">
    <property type="entry name" value="Acyl-CoA_dh_M"/>
    <property type="match status" value="1"/>
</dbReference>
<proteinExistence type="inferred from homology"/>
<dbReference type="SUPFAM" id="SSF47203">
    <property type="entry name" value="Acyl-CoA dehydrogenase C-terminal domain-like"/>
    <property type="match status" value="1"/>
</dbReference>
<feature type="domain" description="Acyl-CoA dehydrogenase/oxidase C-terminal" evidence="8">
    <location>
        <begin position="240"/>
        <end position="389"/>
    </location>
</feature>
<dbReference type="Gene3D" id="2.40.110.10">
    <property type="entry name" value="Butyryl-CoA Dehydrogenase, subunit A, domain 2"/>
    <property type="match status" value="1"/>
</dbReference>
<dbReference type="Pfam" id="PF02771">
    <property type="entry name" value="Acyl-CoA_dh_N"/>
    <property type="match status" value="1"/>
</dbReference>
<protein>
    <submittedName>
        <fullName evidence="11">Acyl-CoA/acyl-ACP dehydrogenase</fullName>
    </submittedName>
</protein>
<dbReference type="InterPro" id="IPR006089">
    <property type="entry name" value="Acyl-CoA_DH_CS"/>
</dbReference>
<comment type="cofactor">
    <cofactor evidence="1 7">
        <name>FAD</name>
        <dbReference type="ChEBI" id="CHEBI:57692"/>
    </cofactor>
</comment>
<evidence type="ECO:0000256" key="3">
    <source>
        <dbReference type="ARBA" id="ARBA00011738"/>
    </source>
</evidence>
<dbReference type="InterPro" id="IPR009075">
    <property type="entry name" value="AcylCo_DH/oxidase_C"/>
</dbReference>
<dbReference type="InterPro" id="IPR006091">
    <property type="entry name" value="Acyl-CoA_Oxase/DH_mid-dom"/>
</dbReference>
<dbReference type="PROSITE" id="PS00073">
    <property type="entry name" value="ACYL_COA_DH_2"/>
    <property type="match status" value="1"/>
</dbReference>
<dbReference type="Pfam" id="PF00441">
    <property type="entry name" value="Acyl-CoA_dh_1"/>
    <property type="match status" value="1"/>
</dbReference>
<reference evidence="11 12" key="1">
    <citation type="journal article" date="2020" name="Arch. Microbiol.">
        <title>Bradyrhizobium campsiandrae sp. nov., a nitrogen-fixing bacterial strain isolated from a native leguminous tree from the Amazon adapted to flooded conditions.</title>
        <authorList>
            <person name="Cabral Michel D."/>
            <person name="Martins da Costa E."/>
            <person name="Azarias Guimaraes A."/>
            <person name="Soares de Carvalho T."/>
            <person name="Santos de Castro Caputo P."/>
            <person name="Willems A."/>
            <person name="de Souza Moreira F.M."/>
        </authorList>
    </citation>
    <scope>NUCLEOTIDE SEQUENCE [LARGE SCALE GENOMIC DNA]</scope>
    <source>
        <strain evidence="12">INPA 384B</strain>
    </source>
</reference>
<dbReference type="InterPro" id="IPR036250">
    <property type="entry name" value="AcylCo_DH-like_C"/>
</dbReference>
<evidence type="ECO:0000256" key="2">
    <source>
        <dbReference type="ARBA" id="ARBA00009347"/>
    </source>
</evidence>
<dbReference type="InterPro" id="IPR037069">
    <property type="entry name" value="AcylCoA_DH/ox_N_sf"/>
</dbReference>
<keyword evidence="12" id="KW-1185">Reference proteome</keyword>
<keyword evidence="6 7" id="KW-0560">Oxidoreductase</keyword>
<dbReference type="SUPFAM" id="SSF56645">
    <property type="entry name" value="Acyl-CoA dehydrogenase NM domain-like"/>
    <property type="match status" value="1"/>
</dbReference>
<evidence type="ECO:0000256" key="4">
    <source>
        <dbReference type="ARBA" id="ARBA00022630"/>
    </source>
</evidence>
<sequence length="396" mass="43369">MDFKLSDDLVELRSRVETFIAEKVVPFENDRRQGPHGPEESLRLELVALAFEAGLLSPHGPKEYGGLGLDHRSMAVVFEAAGWSPLGPLALNIQAPDEGNVNLLESIATPEQKKRWLAPLVRGEIRSTFVMTETTTGGAGADPSLLKTVAQQDSDGFLITGEKYMITGAPGAGVHIVMARTLNPAGQDLGATMFLLDADAPGFAIERMLDTIDSNSPGGHAAVSLTRARATPDRVLGQVGQGFRNAQIRLGPARLTHCMRWLGAARRCHAIAIDHARHRRSFGRPIGEHQGVGFMIADNEIDLHLSRLAVWHAAWLLDGHDRARNETSMVKVFCSEALGRVIDRCLQILGSIGITGDTVVERFYRDIRPFRIYDGPSEVHRHALANRILGQRVNQR</sequence>
<keyword evidence="4 7" id="KW-0285">Flavoprotein</keyword>
<comment type="subunit">
    <text evidence="3">Homodimer.</text>
</comment>
<organism evidence="11 12">
    <name type="scientific">Bradyrhizobium campsiandrae</name>
    <dbReference type="NCBI Taxonomy" id="1729892"/>
    <lineage>
        <taxon>Bacteria</taxon>
        <taxon>Pseudomonadati</taxon>
        <taxon>Pseudomonadota</taxon>
        <taxon>Alphaproteobacteria</taxon>
        <taxon>Hyphomicrobiales</taxon>
        <taxon>Nitrobacteraceae</taxon>
        <taxon>Bradyrhizobium</taxon>
    </lineage>
</organism>
<evidence type="ECO:0000256" key="1">
    <source>
        <dbReference type="ARBA" id="ARBA00001974"/>
    </source>
</evidence>
<dbReference type="InterPro" id="IPR013786">
    <property type="entry name" value="AcylCoA_DH/ox_N"/>
</dbReference>
<dbReference type="EMBL" id="JAATTO010000108">
    <property type="protein sequence ID" value="MBC9984351.1"/>
    <property type="molecule type" value="Genomic_DNA"/>
</dbReference>
<dbReference type="InterPro" id="IPR009100">
    <property type="entry name" value="AcylCoA_DH/oxidase_NM_dom_sf"/>
</dbReference>
<gene>
    <name evidence="11" type="ORF">HA482_39915</name>
</gene>
<dbReference type="CDD" id="cd00567">
    <property type="entry name" value="ACAD"/>
    <property type="match status" value="1"/>
</dbReference>
<dbReference type="PANTHER" id="PTHR48083:SF13">
    <property type="entry name" value="ACYL-COA DEHYDROGENASE FAMILY MEMBER 11"/>
    <property type="match status" value="1"/>
</dbReference>
<dbReference type="PANTHER" id="PTHR48083">
    <property type="entry name" value="MEDIUM-CHAIN SPECIFIC ACYL-COA DEHYDROGENASE, MITOCHONDRIAL-RELATED"/>
    <property type="match status" value="1"/>
</dbReference>
<dbReference type="Gene3D" id="1.20.140.10">
    <property type="entry name" value="Butyryl-CoA Dehydrogenase, subunit A, domain 3"/>
    <property type="match status" value="1"/>
</dbReference>
<evidence type="ECO:0000256" key="7">
    <source>
        <dbReference type="RuleBase" id="RU362125"/>
    </source>
</evidence>
<dbReference type="Proteomes" id="UP000639516">
    <property type="component" value="Unassembled WGS sequence"/>
</dbReference>
<accession>A0ABR7UKW4</accession>
<evidence type="ECO:0000259" key="10">
    <source>
        <dbReference type="Pfam" id="PF02771"/>
    </source>
</evidence>
<dbReference type="InterPro" id="IPR050741">
    <property type="entry name" value="Acyl-CoA_dehydrogenase"/>
</dbReference>
<dbReference type="Gene3D" id="1.10.540.10">
    <property type="entry name" value="Acyl-CoA dehydrogenase/oxidase, N-terminal domain"/>
    <property type="match status" value="1"/>
</dbReference>
<feature type="domain" description="Acyl-CoA dehydrogenase/oxidase N-terminal" evidence="10">
    <location>
        <begin position="7"/>
        <end position="124"/>
    </location>
</feature>
<evidence type="ECO:0000259" key="8">
    <source>
        <dbReference type="Pfam" id="PF00441"/>
    </source>
</evidence>
<evidence type="ECO:0000259" key="9">
    <source>
        <dbReference type="Pfam" id="PF02770"/>
    </source>
</evidence>
<keyword evidence="5 7" id="KW-0274">FAD</keyword>
<evidence type="ECO:0000313" key="12">
    <source>
        <dbReference type="Proteomes" id="UP000639516"/>
    </source>
</evidence>